<gene>
    <name evidence="2" type="ORF">KFL_007990040</name>
</gene>
<protein>
    <submittedName>
        <fullName evidence="2">Molybdenum cofactor biosynthesis pathway protein</fullName>
    </submittedName>
</protein>
<evidence type="ECO:0000313" key="2">
    <source>
        <dbReference type="EMBL" id="GAQ91518.1"/>
    </source>
</evidence>
<feature type="region of interest" description="Disordered" evidence="1">
    <location>
        <begin position="1"/>
        <end position="97"/>
    </location>
</feature>
<dbReference type="Proteomes" id="UP000054558">
    <property type="component" value="Unassembled WGS sequence"/>
</dbReference>
<reference evidence="2 3" key="1">
    <citation type="journal article" date="2014" name="Nat. Commun.">
        <title>Klebsormidium flaccidum genome reveals primary factors for plant terrestrial adaptation.</title>
        <authorList>
            <person name="Hori K."/>
            <person name="Maruyama F."/>
            <person name="Fujisawa T."/>
            <person name="Togashi T."/>
            <person name="Yamamoto N."/>
            <person name="Seo M."/>
            <person name="Sato S."/>
            <person name="Yamada T."/>
            <person name="Mori H."/>
            <person name="Tajima N."/>
            <person name="Moriyama T."/>
            <person name="Ikeuchi M."/>
            <person name="Watanabe M."/>
            <person name="Wada H."/>
            <person name="Kobayashi K."/>
            <person name="Saito M."/>
            <person name="Masuda T."/>
            <person name="Sasaki-Sekimoto Y."/>
            <person name="Mashiguchi K."/>
            <person name="Awai K."/>
            <person name="Shimojima M."/>
            <person name="Masuda S."/>
            <person name="Iwai M."/>
            <person name="Nobusawa T."/>
            <person name="Narise T."/>
            <person name="Kondo S."/>
            <person name="Saito H."/>
            <person name="Sato R."/>
            <person name="Murakawa M."/>
            <person name="Ihara Y."/>
            <person name="Oshima-Yamada Y."/>
            <person name="Ohtaka K."/>
            <person name="Satoh M."/>
            <person name="Sonobe K."/>
            <person name="Ishii M."/>
            <person name="Ohtani R."/>
            <person name="Kanamori-Sato M."/>
            <person name="Honoki R."/>
            <person name="Miyazaki D."/>
            <person name="Mochizuki H."/>
            <person name="Umetsu J."/>
            <person name="Higashi K."/>
            <person name="Shibata D."/>
            <person name="Kamiya Y."/>
            <person name="Sato N."/>
            <person name="Nakamura Y."/>
            <person name="Tabata S."/>
            <person name="Ida S."/>
            <person name="Kurokawa K."/>
            <person name="Ohta H."/>
        </authorList>
    </citation>
    <scope>NUCLEOTIDE SEQUENCE [LARGE SCALE GENOMIC DNA]</scope>
    <source>
        <strain evidence="2 3">NIES-2285</strain>
    </source>
</reference>
<dbReference type="AlphaFoldDB" id="A0A1Y1ITJ2"/>
<evidence type="ECO:0000313" key="3">
    <source>
        <dbReference type="Proteomes" id="UP000054558"/>
    </source>
</evidence>
<name>A0A1Y1ITJ2_KLENI</name>
<proteinExistence type="predicted"/>
<sequence>MHRSYASAAVTSPEDPVEEFNKEMSSLFGEQLTGDHLSQASRGAAFSESTATKDRETNPSGPSSTERESQSGSEDEGPHRGGDGSIDGSFGSQLNSV</sequence>
<accession>A0A1Y1ITJ2</accession>
<evidence type="ECO:0000256" key="1">
    <source>
        <dbReference type="SAM" id="MobiDB-lite"/>
    </source>
</evidence>
<feature type="compositionally biased region" description="Low complexity" evidence="1">
    <location>
        <begin position="86"/>
        <end position="97"/>
    </location>
</feature>
<dbReference type="EMBL" id="DF237748">
    <property type="protein sequence ID" value="GAQ91518.1"/>
    <property type="molecule type" value="Genomic_DNA"/>
</dbReference>
<keyword evidence="3" id="KW-1185">Reference proteome</keyword>
<organism evidence="2 3">
    <name type="scientific">Klebsormidium nitens</name>
    <name type="common">Green alga</name>
    <name type="synonym">Ulothrix nitens</name>
    <dbReference type="NCBI Taxonomy" id="105231"/>
    <lineage>
        <taxon>Eukaryota</taxon>
        <taxon>Viridiplantae</taxon>
        <taxon>Streptophyta</taxon>
        <taxon>Klebsormidiophyceae</taxon>
        <taxon>Klebsormidiales</taxon>
        <taxon>Klebsormidiaceae</taxon>
        <taxon>Klebsormidium</taxon>
    </lineage>
</organism>